<dbReference type="Pfam" id="PF13306">
    <property type="entry name" value="LRR_5"/>
    <property type="match status" value="7"/>
</dbReference>
<proteinExistence type="predicted"/>
<gene>
    <name evidence="1" type="ORF">HMPREF1991_03054</name>
</gene>
<dbReference type="PANTHER" id="PTHR45661:SF3">
    <property type="entry name" value="IG-LIKE DOMAIN-CONTAINING PROTEIN"/>
    <property type="match status" value="1"/>
</dbReference>
<dbReference type="InterPro" id="IPR032675">
    <property type="entry name" value="LRR_dom_sf"/>
</dbReference>
<accession>A0A069QDX7</accession>
<comment type="caution">
    <text evidence="1">The sequence shown here is derived from an EMBL/GenBank/DDBJ whole genome shotgun (WGS) entry which is preliminary data.</text>
</comment>
<dbReference type="eggNOG" id="COG5492">
    <property type="taxonomic scope" value="Bacteria"/>
</dbReference>
<feature type="non-terminal residue" evidence="1">
    <location>
        <position position="964"/>
    </location>
</feature>
<organism evidence="1 2">
    <name type="scientific">Hoylesella loescheii DSM 19665 = JCM 12249 = ATCC 15930</name>
    <dbReference type="NCBI Taxonomy" id="1122985"/>
    <lineage>
        <taxon>Bacteria</taxon>
        <taxon>Pseudomonadati</taxon>
        <taxon>Bacteroidota</taxon>
        <taxon>Bacteroidia</taxon>
        <taxon>Bacteroidales</taxon>
        <taxon>Prevotellaceae</taxon>
        <taxon>Hoylesella</taxon>
    </lineage>
</organism>
<dbReference type="PANTHER" id="PTHR45661">
    <property type="entry name" value="SURFACE ANTIGEN"/>
    <property type="match status" value="1"/>
</dbReference>
<dbReference type="HOGENOM" id="CLU_009157_0_0_10"/>
<dbReference type="Proteomes" id="UP000027442">
    <property type="component" value="Unassembled WGS sequence"/>
</dbReference>
<dbReference type="PATRIC" id="fig|1122985.7.peg.3159"/>
<keyword evidence="2" id="KW-1185">Reference proteome</keyword>
<name>A0A069QDX7_HOYLO</name>
<evidence type="ECO:0008006" key="3">
    <source>
        <dbReference type="Google" id="ProtNLM"/>
    </source>
</evidence>
<protein>
    <recommendedName>
        <fullName evidence="3">Leucine Rich repeat-containing domain protein</fullName>
    </recommendedName>
</protein>
<dbReference type="Gene3D" id="3.80.10.10">
    <property type="entry name" value="Ribonuclease Inhibitor"/>
    <property type="match status" value="5"/>
</dbReference>
<reference evidence="1 2" key="1">
    <citation type="submission" date="2013-08" db="EMBL/GenBank/DDBJ databases">
        <authorList>
            <person name="Weinstock G."/>
            <person name="Sodergren E."/>
            <person name="Wylie T."/>
            <person name="Fulton L."/>
            <person name="Fulton R."/>
            <person name="Fronick C."/>
            <person name="O'Laughlin M."/>
            <person name="Godfrey J."/>
            <person name="Miner T."/>
            <person name="Herter B."/>
            <person name="Appelbaum E."/>
            <person name="Cordes M."/>
            <person name="Lek S."/>
            <person name="Wollam A."/>
            <person name="Pepin K.H."/>
            <person name="Palsikar V.B."/>
            <person name="Mitreva M."/>
            <person name="Wilson R.K."/>
        </authorList>
    </citation>
    <scope>NUCLEOTIDE SEQUENCE [LARGE SCALE GENOMIC DNA]</scope>
    <source>
        <strain evidence="1 2">ATCC 15930</strain>
    </source>
</reference>
<evidence type="ECO:0000313" key="2">
    <source>
        <dbReference type="Proteomes" id="UP000027442"/>
    </source>
</evidence>
<dbReference type="RefSeq" id="WP_044124906.1">
    <property type="nucleotide sequence ID" value="NZ_KL205542.1"/>
</dbReference>
<dbReference type="AlphaFoldDB" id="A0A069QDX7"/>
<dbReference type="SUPFAM" id="SSF52058">
    <property type="entry name" value="L domain-like"/>
    <property type="match status" value="2"/>
</dbReference>
<sequence length="964" mass="107267">MNTFRLILLTLLFTAIPFKGFSYTDNQIVKFGKIHYKVVSGTKHTLCFLGVDDSQTGNLVIPANVTDVYGTIFTVVRAEYSPFYFCKNITSIELPETMKSIGGYAFPSAKLKSMNIPKSMEQIDEVAWGNIHRAPKFTVDPGSNYFENDANGVLYSKGGAILHSVPSEITFTGGKYVIDSRVKQINKGAFQNVHNLKTIVFPKDLETILYGYPTIAPTSTLERCEIAPGAKNFSVKDGVLFKGTSLVLYPRGKSDPHYKVPDGITTIERYAISNSFHMETIDLNGVTNLRTSAIYAPRKLTTITLPKDIKPHDWVTKTGMAEGCFEECERVTEYKVKPENKYFVAEDGVIFSKNKDTLFLYPANKPGITYTVPNTVKRIGAHSFQSAQNITSFHFPDNVESIGADALRAMPKLTKVTFGENSKVTHIGYYAFRACNNLREVTLPKSLGYLGEIFYMCENLEVVNVPAGSNLHEIAGNALKTNRKLKAFNFKGDCGLNKISNDVFANLALLESFNIPKSVTLIEANAFIGCTSLKTVTFDPDAEIEKIGEGAFADCGITSIKIPKNVEQIEREAFLKCEALHTINVTKTTTSISPEAFKYCSNLTAINVDKDNEVYSSIDGYLLSKSKKTLMIFPPGKASDKFTPLPPSITTIGDYAFYDCKKLENVTIPNKVDSIGIRAFGLCENLNTITFLCDQMINPKKINQAQNEQSFDADKGGIKKMGKIKINVRKDKLSTYQSNPFYKKFASISPSFESGTEEYIFVSEKAVDLLSTTRTDHTFILPTKIQHNGKDYEVSVIGDYAFENAPSSIEEVVVKTNVGYIGAKAFVKKNNKLKSVFFIESKPTKGMLGTTRFELDATGTNYNEFDHDTKIYVKKSAYDKYKTEWTKTVYNPATLQEEESSFNFTNQIEYKIKDAQISNRYTTFAREFDVDFRDCALSGGMNVAAFVSGQIKTGSGDHGETTTH</sequence>
<dbReference type="InterPro" id="IPR026906">
    <property type="entry name" value="LRR_5"/>
</dbReference>
<dbReference type="InterPro" id="IPR053139">
    <property type="entry name" value="Surface_bspA-like"/>
</dbReference>
<evidence type="ECO:0000313" key="1">
    <source>
        <dbReference type="EMBL" id="KDR50872.1"/>
    </source>
</evidence>
<dbReference type="EMBL" id="JNGW01000134">
    <property type="protein sequence ID" value="KDR50872.1"/>
    <property type="molecule type" value="Genomic_DNA"/>
</dbReference>